<dbReference type="AlphaFoldDB" id="A0A1F6DG01"/>
<organism evidence="2 3">
    <name type="scientific">Candidatus Kaiserbacteria bacterium RIFCSPHIGHO2_01_FULL_56_24</name>
    <dbReference type="NCBI Taxonomy" id="1798487"/>
    <lineage>
        <taxon>Bacteria</taxon>
        <taxon>Candidatus Kaiseribacteriota</taxon>
    </lineage>
</organism>
<evidence type="ECO:0000313" key="3">
    <source>
        <dbReference type="Proteomes" id="UP000176377"/>
    </source>
</evidence>
<accession>A0A1F6DG01</accession>
<dbReference type="EMBL" id="MFLA01000011">
    <property type="protein sequence ID" value="OGG60345.1"/>
    <property type="molecule type" value="Genomic_DNA"/>
</dbReference>
<reference evidence="2 3" key="1">
    <citation type="journal article" date="2016" name="Nat. Commun.">
        <title>Thousands of microbial genomes shed light on interconnected biogeochemical processes in an aquifer system.</title>
        <authorList>
            <person name="Anantharaman K."/>
            <person name="Brown C.T."/>
            <person name="Hug L.A."/>
            <person name="Sharon I."/>
            <person name="Castelle C.J."/>
            <person name="Probst A.J."/>
            <person name="Thomas B.C."/>
            <person name="Singh A."/>
            <person name="Wilkins M.J."/>
            <person name="Karaoz U."/>
            <person name="Brodie E.L."/>
            <person name="Williams K.H."/>
            <person name="Hubbard S.S."/>
            <person name="Banfield J.F."/>
        </authorList>
    </citation>
    <scope>NUCLEOTIDE SEQUENCE [LARGE SCALE GENOMIC DNA]</scope>
</reference>
<comment type="caution">
    <text evidence="2">The sequence shown here is derived from an EMBL/GenBank/DDBJ whole genome shotgun (WGS) entry which is preliminary data.</text>
</comment>
<sequence>MPVLFLVTLLFPTVIFAAPRTFEDLMGLFMNILNGGIGVAIILGLVIYFYGVATTIPTVKDKGSEQLRTYLLWGLLALFMMVSVWGILNLVRNTLFGGGAPDVGGFSESGSCEDAGCLSSE</sequence>
<name>A0A1F6DG01_9BACT</name>
<evidence type="ECO:0000256" key="1">
    <source>
        <dbReference type="SAM" id="Phobius"/>
    </source>
</evidence>
<keyword evidence="1" id="KW-0472">Membrane</keyword>
<proteinExistence type="predicted"/>
<dbReference type="Proteomes" id="UP000176377">
    <property type="component" value="Unassembled WGS sequence"/>
</dbReference>
<gene>
    <name evidence="2" type="ORF">A2765_06340</name>
</gene>
<feature type="transmembrane region" description="Helical" evidence="1">
    <location>
        <begin position="27"/>
        <end position="50"/>
    </location>
</feature>
<keyword evidence="1" id="KW-1133">Transmembrane helix</keyword>
<protein>
    <submittedName>
        <fullName evidence="2">Uncharacterized protein</fullName>
    </submittedName>
</protein>
<evidence type="ECO:0000313" key="2">
    <source>
        <dbReference type="EMBL" id="OGG60345.1"/>
    </source>
</evidence>
<keyword evidence="1" id="KW-0812">Transmembrane</keyword>
<feature type="transmembrane region" description="Helical" evidence="1">
    <location>
        <begin position="70"/>
        <end position="88"/>
    </location>
</feature>